<keyword evidence="3" id="KW-1185">Reference proteome</keyword>
<evidence type="ECO:0000313" key="2">
    <source>
        <dbReference type="EMBL" id="TGZ78606.1"/>
    </source>
</evidence>
<dbReference type="InParanoid" id="A0A4S2MN94"/>
<sequence>MFSPQALLYLSSPHALTTPSLSSAQPLTRLPISNTPDFSPIPSPHQPHQPLHILPTLTPQTQPTEALFYRYPHRHNPPSTVTRRELYQFHVSLFPSINSTARSRPENTSILIPLYPLHTTSTLHPPPQLSPKPHQKIIESKK</sequence>
<proteinExistence type="predicted"/>
<protein>
    <submittedName>
        <fullName evidence="2">Uncharacterized protein</fullName>
    </submittedName>
</protein>
<name>A0A4S2MN94_9PEZI</name>
<reference evidence="2 3" key="1">
    <citation type="submission" date="2019-04" db="EMBL/GenBank/DDBJ databases">
        <title>Comparative genomics and transcriptomics to analyze fruiting body development in filamentous ascomycetes.</title>
        <authorList>
            <consortium name="DOE Joint Genome Institute"/>
            <person name="Lutkenhaus R."/>
            <person name="Traeger S."/>
            <person name="Breuer J."/>
            <person name="Kuo A."/>
            <person name="Lipzen A."/>
            <person name="Pangilinan J."/>
            <person name="Dilworth D."/>
            <person name="Sandor L."/>
            <person name="Poggeler S."/>
            <person name="Barry K."/>
            <person name="Grigoriev I.V."/>
            <person name="Nowrousian M."/>
        </authorList>
    </citation>
    <scope>NUCLEOTIDE SEQUENCE [LARGE SCALE GENOMIC DNA]</scope>
    <source>
        <strain evidence="2 3">CBS 389.68</strain>
    </source>
</reference>
<evidence type="ECO:0000313" key="3">
    <source>
        <dbReference type="Proteomes" id="UP000298138"/>
    </source>
</evidence>
<dbReference type="AlphaFoldDB" id="A0A4S2MN94"/>
<accession>A0A4S2MN94</accession>
<dbReference type="Proteomes" id="UP000298138">
    <property type="component" value="Unassembled WGS sequence"/>
</dbReference>
<dbReference type="EMBL" id="ML220139">
    <property type="protein sequence ID" value="TGZ78606.1"/>
    <property type="molecule type" value="Genomic_DNA"/>
</dbReference>
<organism evidence="2 3">
    <name type="scientific">Ascodesmis nigricans</name>
    <dbReference type="NCBI Taxonomy" id="341454"/>
    <lineage>
        <taxon>Eukaryota</taxon>
        <taxon>Fungi</taxon>
        <taxon>Dikarya</taxon>
        <taxon>Ascomycota</taxon>
        <taxon>Pezizomycotina</taxon>
        <taxon>Pezizomycetes</taxon>
        <taxon>Pezizales</taxon>
        <taxon>Ascodesmidaceae</taxon>
        <taxon>Ascodesmis</taxon>
    </lineage>
</organism>
<feature type="region of interest" description="Disordered" evidence="1">
    <location>
        <begin position="122"/>
        <end position="142"/>
    </location>
</feature>
<evidence type="ECO:0000256" key="1">
    <source>
        <dbReference type="SAM" id="MobiDB-lite"/>
    </source>
</evidence>
<gene>
    <name evidence="2" type="ORF">EX30DRAFT_131637</name>
</gene>